<sequence>MLSLLNLIIHCSYKVQETPMANEPILRSWSYNINKKQFVLVMSNRRKRLFKSVRGVLQCSQGVLHKMYDLGIPPSSDNDASYTLMRILGRRVASWLETPQSEEESSEDEDIDDGSNGYTSEPWTDFDNL</sequence>
<protein>
    <submittedName>
        <fullName evidence="1">Uncharacterized protein</fullName>
    </submittedName>
</protein>
<evidence type="ECO:0000313" key="1">
    <source>
        <dbReference type="EMBL" id="KAI3817837.1"/>
    </source>
</evidence>
<reference evidence="1 2" key="2">
    <citation type="journal article" date="2022" name="Mol. Ecol. Resour.">
        <title>The genomes of chicory, endive, great burdock and yacon provide insights into Asteraceae paleo-polyploidization history and plant inulin production.</title>
        <authorList>
            <person name="Fan W."/>
            <person name="Wang S."/>
            <person name="Wang H."/>
            <person name="Wang A."/>
            <person name="Jiang F."/>
            <person name="Liu H."/>
            <person name="Zhao H."/>
            <person name="Xu D."/>
            <person name="Zhang Y."/>
        </authorList>
    </citation>
    <scope>NUCLEOTIDE SEQUENCE [LARGE SCALE GENOMIC DNA]</scope>
    <source>
        <strain evidence="2">cv. Yunnan</strain>
        <tissue evidence="1">Leaves</tissue>
    </source>
</reference>
<dbReference type="EMBL" id="CM042021">
    <property type="protein sequence ID" value="KAI3817837.1"/>
    <property type="molecule type" value="Genomic_DNA"/>
</dbReference>
<evidence type="ECO:0000313" key="2">
    <source>
        <dbReference type="Proteomes" id="UP001056120"/>
    </source>
</evidence>
<name>A0ACB9JBW2_9ASTR</name>
<organism evidence="1 2">
    <name type="scientific">Smallanthus sonchifolius</name>
    <dbReference type="NCBI Taxonomy" id="185202"/>
    <lineage>
        <taxon>Eukaryota</taxon>
        <taxon>Viridiplantae</taxon>
        <taxon>Streptophyta</taxon>
        <taxon>Embryophyta</taxon>
        <taxon>Tracheophyta</taxon>
        <taxon>Spermatophyta</taxon>
        <taxon>Magnoliopsida</taxon>
        <taxon>eudicotyledons</taxon>
        <taxon>Gunneridae</taxon>
        <taxon>Pentapetalae</taxon>
        <taxon>asterids</taxon>
        <taxon>campanulids</taxon>
        <taxon>Asterales</taxon>
        <taxon>Asteraceae</taxon>
        <taxon>Asteroideae</taxon>
        <taxon>Heliantheae alliance</taxon>
        <taxon>Millerieae</taxon>
        <taxon>Smallanthus</taxon>
    </lineage>
</organism>
<accession>A0ACB9JBW2</accession>
<comment type="caution">
    <text evidence="1">The sequence shown here is derived from an EMBL/GenBank/DDBJ whole genome shotgun (WGS) entry which is preliminary data.</text>
</comment>
<proteinExistence type="predicted"/>
<keyword evidence="2" id="KW-1185">Reference proteome</keyword>
<reference evidence="2" key="1">
    <citation type="journal article" date="2022" name="Mol. Ecol. Resour.">
        <title>The genomes of chicory, endive, great burdock and yacon provide insights into Asteraceae palaeo-polyploidization history and plant inulin production.</title>
        <authorList>
            <person name="Fan W."/>
            <person name="Wang S."/>
            <person name="Wang H."/>
            <person name="Wang A."/>
            <person name="Jiang F."/>
            <person name="Liu H."/>
            <person name="Zhao H."/>
            <person name="Xu D."/>
            <person name="Zhang Y."/>
        </authorList>
    </citation>
    <scope>NUCLEOTIDE SEQUENCE [LARGE SCALE GENOMIC DNA]</scope>
    <source>
        <strain evidence="2">cv. Yunnan</strain>
    </source>
</reference>
<gene>
    <name evidence="1" type="ORF">L1987_11635</name>
</gene>
<dbReference type="Proteomes" id="UP001056120">
    <property type="component" value="Linkage Group LG04"/>
</dbReference>